<organism evidence="2 3">
    <name type="scientific">Cohnella boryungensis</name>
    <dbReference type="NCBI Taxonomy" id="768479"/>
    <lineage>
        <taxon>Bacteria</taxon>
        <taxon>Bacillati</taxon>
        <taxon>Bacillota</taxon>
        <taxon>Bacilli</taxon>
        <taxon>Bacillales</taxon>
        <taxon>Paenibacillaceae</taxon>
        <taxon>Cohnella</taxon>
    </lineage>
</organism>
<dbReference type="InterPro" id="IPR034660">
    <property type="entry name" value="DinB/YfiT-like"/>
</dbReference>
<dbReference type="Pfam" id="PF12867">
    <property type="entry name" value="DinB_2"/>
    <property type="match status" value="1"/>
</dbReference>
<dbReference type="RefSeq" id="WP_378128061.1">
    <property type="nucleotide sequence ID" value="NZ_JBHSED010000074.1"/>
</dbReference>
<protein>
    <submittedName>
        <fullName evidence="2">DinB family protein</fullName>
    </submittedName>
</protein>
<evidence type="ECO:0000313" key="3">
    <source>
        <dbReference type="Proteomes" id="UP001595755"/>
    </source>
</evidence>
<dbReference type="InterPro" id="IPR024775">
    <property type="entry name" value="DinB-like"/>
</dbReference>
<comment type="caution">
    <text evidence="2">The sequence shown here is derived from an EMBL/GenBank/DDBJ whole genome shotgun (WGS) entry which is preliminary data.</text>
</comment>
<dbReference type="SUPFAM" id="SSF109854">
    <property type="entry name" value="DinB/YfiT-like putative metalloenzymes"/>
    <property type="match status" value="1"/>
</dbReference>
<name>A0ABV8SLE1_9BACL</name>
<evidence type="ECO:0000313" key="2">
    <source>
        <dbReference type="EMBL" id="MFC4307284.1"/>
    </source>
</evidence>
<accession>A0ABV8SLE1</accession>
<dbReference type="Gene3D" id="1.20.120.450">
    <property type="entry name" value="dinb family like domain"/>
    <property type="match status" value="1"/>
</dbReference>
<keyword evidence="3" id="KW-1185">Reference proteome</keyword>
<sequence length="182" mass="20346">MESRRGSFMSNLTQRPAPEEFGAHFGKYIEIVPDGSIVDILAGYLKSTAEFLSDIPQAKGEYRYEPGKWSLKQVIGHISDTERVMSYRLLRIARGDGTPLPGFDQDAYVSNVDFDAYSLSDLIEDYISVRRATLTLVRGLADDAWSRMGTASSAPMSARALAYVIAGHELHHLRILKEKYLV</sequence>
<dbReference type="Proteomes" id="UP001595755">
    <property type="component" value="Unassembled WGS sequence"/>
</dbReference>
<reference evidence="3" key="1">
    <citation type="journal article" date="2019" name="Int. J. Syst. Evol. Microbiol.">
        <title>The Global Catalogue of Microorganisms (GCM) 10K type strain sequencing project: providing services to taxonomists for standard genome sequencing and annotation.</title>
        <authorList>
            <consortium name="The Broad Institute Genomics Platform"/>
            <consortium name="The Broad Institute Genome Sequencing Center for Infectious Disease"/>
            <person name="Wu L."/>
            <person name="Ma J."/>
        </authorList>
    </citation>
    <scope>NUCLEOTIDE SEQUENCE [LARGE SCALE GENOMIC DNA]</scope>
    <source>
        <strain evidence="3">CGMCC 4.1641</strain>
    </source>
</reference>
<feature type="domain" description="DinB-like" evidence="1">
    <location>
        <begin position="48"/>
        <end position="175"/>
    </location>
</feature>
<dbReference type="EMBL" id="JBHSED010000074">
    <property type="protein sequence ID" value="MFC4307284.1"/>
    <property type="molecule type" value="Genomic_DNA"/>
</dbReference>
<proteinExistence type="predicted"/>
<gene>
    <name evidence="2" type="ORF">ACFO1S_28050</name>
</gene>
<evidence type="ECO:0000259" key="1">
    <source>
        <dbReference type="Pfam" id="PF12867"/>
    </source>
</evidence>